<dbReference type="PANTHER" id="PTHR31413">
    <property type="entry name" value="AFP HOMOLOG 2"/>
    <property type="match status" value="1"/>
</dbReference>
<dbReference type="GO" id="GO:0007165">
    <property type="term" value="P:signal transduction"/>
    <property type="evidence" value="ECO:0007669"/>
    <property type="project" value="InterPro"/>
</dbReference>
<dbReference type="PANTHER" id="PTHR31413:SF9">
    <property type="entry name" value="NINJA-FAMILY PROTEIN OS03G0419100"/>
    <property type="match status" value="1"/>
</dbReference>
<comment type="similarity">
    <text evidence="2 4">Belongs to the Ninja family.</text>
</comment>
<evidence type="ECO:0000313" key="6">
    <source>
        <dbReference type="EMBL" id="AQL06091.1"/>
    </source>
</evidence>
<feature type="region of interest" description="Disordered" evidence="5">
    <location>
        <begin position="21"/>
        <end position="81"/>
    </location>
</feature>
<sequence length="183" mass="20460">MASRDFLRVFGAAPLPLLRTTSLPTETEEERWRRREMQSRRRLEARRKRVERRNSMGSVSVAPADAVSGRRSNASQGSNSASTTEQGIHEWIVVSCPQLLPFNCLCLLNMLLMFSYSYHGFLVAAAAAASWLQCLFSKHHGLLCFSQQLSVLHHISAGERLKNPTQANCMLGCSVVDILDLIL</sequence>
<name>A0A1D6P8E7_MAIZE</name>
<evidence type="ECO:0000256" key="5">
    <source>
        <dbReference type="SAM" id="MobiDB-lite"/>
    </source>
</evidence>
<keyword evidence="3 4" id="KW-0539">Nucleus</keyword>
<proteinExistence type="inferred from homology"/>
<gene>
    <name evidence="6" type="ORF">ZEAMMB73_Zm00001d047290</name>
</gene>
<dbReference type="GO" id="GO:0005634">
    <property type="term" value="C:nucleus"/>
    <property type="evidence" value="ECO:0007669"/>
    <property type="project" value="UniProtKB-SubCell"/>
</dbReference>
<accession>A0A1D6P8E7</accession>
<comment type="subcellular location">
    <subcellularLocation>
        <location evidence="1 4">Nucleus</location>
    </subcellularLocation>
</comment>
<feature type="compositionally biased region" description="Polar residues" evidence="5">
    <location>
        <begin position="70"/>
        <end position="81"/>
    </location>
</feature>
<dbReference type="InterPro" id="IPR031307">
    <property type="entry name" value="Ninja_fam"/>
</dbReference>
<comment type="function">
    <text evidence="4">Acts as a negative regulator of abscisic acid (ABA) response.</text>
</comment>
<dbReference type="Pfam" id="PF16136">
    <property type="entry name" value="NLS_NINJA_AFP"/>
    <property type="match status" value="1"/>
</dbReference>
<dbReference type="InterPro" id="IPR032310">
    <property type="entry name" value="NLS_NINJA_AFP-like"/>
</dbReference>
<dbReference type="AlphaFoldDB" id="A0A1D6P8E7"/>
<evidence type="ECO:0000256" key="4">
    <source>
        <dbReference type="RuleBase" id="RU369029"/>
    </source>
</evidence>
<evidence type="ECO:0000256" key="1">
    <source>
        <dbReference type="ARBA" id="ARBA00004123"/>
    </source>
</evidence>
<protein>
    <recommendedName>
        <fullName evidence="4">Ninja-family protein</fullName>
    </recommendedName>
    <alternativeName>
        <fullName evidence="4">ABI-binding protein</fullName>
    </alternativeName>
</protein>
<organism evidence="6">
    <name type="scientific">Zea mays</name>
    <name type="common">Maize</name>
    <dbReference type="NCBI Taxonomy" id="4577"/>
    <lineage>
        <taxon>Eukaryota</taxon>
        <taxon>Viridiplantae</taxon>
        <taxon>Streptophyta</taxon>
        <taxon>Embryophyta</taxon>
        <taxon>Tracheophyta</taxon>
        <taxon>Spermatophyta</taxon>
        <taxon>Magnoliopsida</taxon>
        <taxon>Liliopsida</taxon>
        <taxon>Poales</taxon>
        <taxon>Poaceae</taxon>
        <taxon>PACMAD clade</taxon>
        <taxon>Panicoideae</taxon>
        <taxon>Andropogonodae</taxon>
        <taxon>Andropogoneae</taxon>
        <taxon>Tripsacinae</taxon>
        <taxon>Zea</taxon>
    </lineage>
</organism>
<feature type="compositionally biased region" description="Basic and acidic residues" evidence="5">
    <location>
        <begin position="30"/>
        <end position="42"/>
    </location>
</feature>
<evidence type="ECO:0000256" key="2">
    <source>
        <dbReference type="ARBA" id="ARBA00006081"/>
    </source>
</evidence>
<dbReference type="EMBL" id="CM000785">
    <property type="protein sequence ID" value="AQL06091.1"/>
    <property type="molecule type" value="Genomic_DNA"/>
</dbReference>
<reference evidence="6" key="1">
    <citation type="submission" date="2015-12" db="EMBL/GenBank/DDBJ databases">
        <title>Update maize B73 reference genome by single molecule sequencing technologies.</title>
        <authorList>
            <consortium name="Maize Genome Sequencing Project"/>
            <person name="Ware D."/>
        </authorList>
    </citation>
    <scope>NUCLEOTIDE SEQUENCE</scope>
    <source>
        <tissue evidence="6">Seedling</tissue>
    </source>
</reference>
<evidence type="ECO:0000256" key="3">
    <source>
        <dbReference type="ARBA" id="ARBA00023242"/>
    </source>
</evidence>